<dbReference type="InterPro" id="IPR004390">
    <property type="entry name" value="SR_rcpt_FtsY"/>
</dbReference>
<evidence type="ECO:0000256" key="10">
    <source>
        <dbReference type="HAMAP-Rule" id="MF_00920"/>
    </source>
</evidence>
<dbReference type="EC" id="3.6.5.4" evidence="10"/>
<evidence type="ECO:0000256" key="3">
    <source>
        <dbReference type="ARBA" id="ARBA00022490"/>
    </source>
</evidence>
<dbReference type="Pfam" id="PF00448">
    <property type="entry name" value="SRP54"/>
    <property type="match status" value="1"/>
</dbReference>
<protein>
    <recommendedName>
        <fullName evidence="10">Signal recognition particle receptor FtsY</fullName>
        <shortName evidence="10">SRP receptor</shortName>
        <ecNumber evidence="10">3.6.5.4</ecNumber>
    </recommendedName>
</protein>
<dbReference type="FunFam" id="3.40.50.300:FF:000053">
    <property type="entry name" value="Signal recognition particle receptor FtsY"/>
    <property type="match status" value="1"/>
</dbReference>
<gene>
    <name evidence="10" type="primary">ftsY</name>
    <name evidence="12" type="ORF">ATE48_01485</name>
</gene>
<dbReference type="Proteomes" id="UP000092498">
    <property type="component" value="Chromosome"/>
</dbReference>
<keyword evidence="6 10" id="KW-0342">GTP-binding</keyword>
<sequence>MFDGLRKSSAKLADSFTSVFTKERLDASDIAELEETLIASDMGAAAAARISTALADQRFSKENGALEAREALAIEVARILKSREATLDLTDGPKPRIVLVIGVNGSGKTTTIGKLTKNLTDAGAKVVIGAADTFRAAAIEQLKVWADRAGASFVASTQGADAAGVAFETVRRAKQEGADVALIDTAGRLQNKSELMAELAKIIRVMRKVDEDAPHETLLVLDATVGQNALSQVENFRSVTEITGLVMTKLDGTAKGGVLVALAQRHAIPIHFIGVGEKAEDLQTFDALTFSRALVGLNAQ</sequence>
<comment type="function">
    <text evidence="10">Involved in targeting and insertion of nascent membrane proteins into the cytoplasmic membrane. Acts as a receptor for the complex formed by the signal recognition particle (SRP) and the ribosome-nascent chain (RNC). Interaction with SRP-RNC leads to the transfer of the RNC complex to the Sec translocase for insertion into the membrane, the hydrolysis of GTP by both Ffh and FtsY, and the dissociation of the SRP-FtsY complex into the individual components.</text>
</comment>
<dbReference type="InterPro" id="IPR042101">
    <property type="entry name" value="SRP54_N_sf"/>
</dbReference>
<dbReference type="SMART" id="SM00962">
    <property type="entry name" value="SRP54"/>
    <property type="match status" value="1"/>
</dbReference>
<dbReference type="SUPFAM" id="SSF52540">
    <property type="entry name" value="P-loop containing nucleoside triphosphate hydrolases"/>
    <property type="match status" value="1"/>
</dbReference>
<organism evidence="12 13">
    <name type="scientific">Candidatus Viadribacter manganicus</name>
    <dbReference type="NCBI Taxonomy" id="1759059"/>
    <lineage>
        <taxon>Bacteria</taxon>
        <taxon>Pseudomonadati</taxon>
        <taxon>Pseudomonadota</taxon>
        <taxon>Alphaproteobacteria</taxon>
        <taxon>Hyphomonadales</taxon>
        <taxon>Hyphomonadaceae</taxon>
        <taxon>Candidatus Viadribacter</taxon>
    </lineage>
</organism>
<dbReference type="GO" id="GO:0005525">
    <property type="term" value="F:GTP binding"/>
    <property type="evidence" value="ECO:0007669"/>
    <property type="project" value="UniProtKB-UniRule"/>
</dbReference>
<dbReference type="GO" id="GO:0005886">
    <property type="term" value="C:plasma membrane"/>
    <property type="evidence" value="ECO:0007669"/>
    <property type="project" value="UniProtKB-SubCell"/>
</dbReference>
<dbReference type="InterPro" id="IPR000897">
    <property type="entry name" value="SRP54_GTPase_dom"/>
</dbReference>
<dbReference type="NCBIfam" id="TIGR00064">
    <property type="entry name" value="ftsY"/>
    <property type="match status" value="1"/>
</dbReference>
<keyword evidence="4 10" id="KW-0547">Nucleotide-binding</keyword>
<dbReference type="AlphaFoldDB" id="A0A1B1AN03"/>
<proteinExistence type="inferred from homology"/>
<keyword evidence="5 10" id="KW-0378">Hydrolase</keyword>
<dbReference type="SUPFAM" id="SSF47364">
    <property type="entry name" value="Domain of the SRP/SRP receptor G-proteins"/>
    <property type="match status" value="1"/>
</dbReference>
<dbReference type="InParanoid" id="A0A1B1AN03"/>
<evidence type="ECO:0000256" key="4">
    <source>
        <dbReference type="ARBA" id="ARBA00022741"/>
    </source>
</evidence>
<dbReference type="GO" id="GO:0003924">
    <property type="term" value="F:GTPase activity"/>
    <property type="evidence" value="ECO:0007669"/>
    <property type="project" value="UniProtKB-UniRule"/>
</dbReference>
<evidence type="ECO:0000313" key="12">
    <source>
        <dbReference type="EMBL" id="ANP47900.1"/>
    </source>
</evidence>
<evidence type="ECO:0000256" key="7">
    <source>
        <dbReference type="ARBA" id="ARBA00023136"/>
    </source>
</evidence>
<comment type="subcellular location">
    <subcellularLocation>
        <location evidence="1">Cell inner membrane</location>
        <topology evidence="1">Peripheral membrane protein</topology>
        <orientation evidence="1">Cytoplasmic side</orientation>
    </subcellularLocation>
    <subcellularLocation>
        <location evidence="10">Cell membrane</location>
        <topology evidence="10">Peripheral membrane protein</topology>
        <orientation evidence="10">Cytoplasmic side</orientation>
    </subcellularLocation>
    <subcellularLocation>
        <location evidence="10">Cytoplasm</location>
    </subcellularLocation>
</comment>
<evidence type="ECO:0000259" key="11">
    <source>
        <dbReference type="PROSITE" id="PS00300"/>
    </source>
</evidence>
<dbReference type="PANTHER" id="PTHR43134:SF1">
    <property type="entry name" value="SIGNAL RECOGNITION PARTICLE RECEPTOR SUBUNIT ALPHA"/>
    <property type="match status" value="1"/>
</dbReference>
<feature type="domain" description="SRP54-type proteins GTP-binding" evidence="11">
    <location>
        <begin position="269"/>
        <end position="282"/>
    </location>
</feature>
<evidence type="ECO:0000256" key="8">
    <source>
        <dbReference type="ARBA" id="ARBA00023170"/>
    </source>
</evidence>
<dbReference type="HAMAP" id="MF_00920">
    <property type="entry name" value="FtsY"/>
    <property type="match status" value="1"/>
</dbReference>
<comment type="subunit">
    <text evidence="10">Part of the signal recognition particle protein translocation system, which is composed of SRP and FtsY. SRP is a ribonucleoprotein composed of Ffh and a 4.5S RNA molecule.</text>
</comment>
<keyword evidence="7 10" id="KW-0472">Membrane</keyword>
<dbReference type="PROSITE" id="PS00300">
    <property type="entry name" value="SRP54"/>
    <property type="match status" value="1"/>
</dbReference>
<dbReference type="Gene3D" id="1.20.120.140">
    <property type="entry name" value="Signal recognition particle SRP54, nucleotide-binding domain"/>
    <property type="match status" value="1"/>
</dbReference>
<accession>A0A1B1AN03</accession>
<feature type="binding site" evidence="10">
    <location>
        <begin position="184"/>
        <end position="188"/>
    </location>
    <ligand>
        <name>GTP</name>
        <dbReference type="ChEBI" id="CHEBI:37565"/>
    </ligand>
</feature>
<dbReference type="InterPro" id="IPR027417">
    <property type="entry name" value="P-loop_NTPase"/>
</dbReference>
<feature type="binding site" evidence="10">
    <location>
        <begin position="248"/>
        <end position="251"/>
    </location>
    <ligand>
        <name>GTP</name>
        <dbReference type="ChEBI" id="CHEBI:37565"/>
    </ligand>
</feature>
<dbReference type="PANTHER" id="PTHR43134">
    <property type="entry name" value="SIGNAL RECOGNITION PARTICLE RECEPTOR SUBUNIT ALPHA"/>
    <property type="match status" value="1"/>
</dbReference>
<evidence type="ECO:0000313" key="13">
    <source>
        <dbReference type="Proteomes" id="UP000092498"/>
    </source>
</evidence>
<evidence type="ECO:0000256" key="5">
    <source>
        <dbReference type="ARBA" id="ARBA00022801"/>
    </source>
</evidence>
<evidence type="ECO:0000256" key="6">
    <source>
        <dbReference type="ARBA" id="ARBA00023134"/>
    </source>
</evidence>
<dbReference type="GO" id="GO:0005737">
    <property type="term" value="C:cytoplasm"/>
    <property type="evidence" value="ECO:0007669"/>
    <property type="project" value="UniProtKB-SubCell"/>
</dbReference>
<keyword evidence="3 10" id="KW-0963">Cytoplasm</keyword>
<dbReference type="Pfam" id="PF02881">
    <property type="entry name" value="SRP54_N"/>
    <property type="match status" value="1"/>
</dbReference>
<keyword evidence="8 10" id="KW-0675">Receptor</keyword>
<dbReference type="InterPro" id="IPR003593">
    <property type="entry name" value="AAA+_ATPase"/>
</dbReference>
<dbReference type="Gene3D" id="3.40.50.300">
    <property type="entry name" value="P-loop containing nucleotide triphosphate hydrolases"/>
    <property type="match status" value="1"/>
</dbReference>
<dbReference type="GO" id="GO:0005047">
    <property type="term" value="F:signal recognition particle binding"/>
    <property type="evidence" value="ECO:0007669"/>
    <property type="project" value="TreeGrafter"/>
</dbReference>
<dbReference type="SMART" id="SM00382">
    <property type="entry name" value="AAA"/>
    <property type="match status" value="1"/>
</dbReference>
<name>A0A1B1AN03_9PROT</name>
<dbReference type="EMBL" id="CP013244">
    <property type="protein sequence ID" value="ANP47900.1"/>
    <property type="molecule type" value="Genomic_DNA"/>
</dbReference>
<dbReference type="InterPro" id="IPR036225">
    <property type="entry name" value="SRP/SRP_N"/>
</dbReference>
<dbReference type="InterPro" id="IPR013822">
    <property type="entry name" value="Signal_recog_particl_SRP54_hlx"/>
</dbReference>
<comment type="catalytic activity">
    <reaction evidence="9 10">
        <text>GTP + H2O = GDP + phosphate + H(+)</text>
        <dbReference type="Rhea" id="RHEA:19669"/>
        <dbReference type="ChEBI" id="CHEBI:15377"/>
        <dbReference type="ChEBI" id="CHEBI:15378"/>
        <dbReference type="ChEBI" id="CHEBI:37565"/>
        <dbReference type="ChEBI" id="CHEBI:43474"/>
        <dbReference type="ChEBI" id="CHEBI:58189"/>
        <dbReference type="EC" id="3.6.5.4"/>
    </reaction>
</comment>
<dbReference type="SMART" id="SM00963">
    <property type="entry name" value="SRP54_N"/>
    <property type="match status" value="1"/>
</dbReference>
<reference evidence="12 13" key="1">
    <citation type="submission" date="2015-11" db="EMBL/GenBank/DDBJ databases">
        <title>Whole-Genome Sequence of Candidatus Oderbacter manganicum from the National Park Lower Oder Valley, Germany.</title>
        <authorList>
            <person name="Braun B."/>
            <person name="Liere K."/>
            <person name="Szewzyk U."/>
        </authorList>
    </citation>
    <scope>NUCLEOTIDE SEQUENCE [LARGE SCALE GENOMIC DNA]</scope>
    <source>
        <strain evidence="12 13">OTSz_A_272</strain>
    </source>
</reference>
<evidence type="ECO:0000256" key="9">
    <source>
        <dbReference type="ARBA" id="ARBA00048027"/>
    </source>
</evidence>
<dbReference type="KEGG" id="cbot:ATE48_01485"/>
<feature type="binding site" evidence="10">
    <location>
        <begin position="102"/>
        <end position="109"/>
    </location>
    <ligand>
        <name>GTP</name>
        <dbReference type="ChEBI" id="CHEBI:37565"/>
    </ligand>
</feature>
<comment type="similarity">
    <text evidence="10">Belongs to the GTP-binding SRP family. FtsY subfamily.</text>
</comment>
<evidence type="ECO:0000256" key="1">
    <source>
        <dbReference type="ARBA" id="ARBA00004515"/>
    </source>
</evidence>
<dbReference type="GO" id="GO:0006614">
    <property type="term" value="P:SRP-dependent cotranslational protein targeting to membrane"/>
    <property type="evidence" value="ECO:0007669"/>
    <property type="project" value="InterPro"/>
</dbReference>
<dbReference type="FunCoup" id="A0A1B1AN03">
    <property type="interactions" value="563"/>
</dbReference>
<evidence type="ECO:0000256" key="2">
    <source>
        <dbReference type="ARBA" id="ARBA00022475"/>
    </source>
</evidence>
<keyword evidence="13" id="KW-1185">Reference proteome</keyword>
<keyword evidence="2 10" id="KW-1003">Cell membrane</keyword>
<dbReference type="STRING" id="1759059.ATE48_01485"/>